<gene>
    <name evidence="2" type="ORF">PV383_07375</name>
</gene>
<sequence>MNTLAAEPDPYVLPLPSPDSPVVLPKWISAGNRHPNSRYRDLVWSLAPLIDNPGSSLISIHWANCPGTLREQLKSAAWAMINGELRPTYLQTRGISARSRRVAGSIRSACQEWVRLARWLDERGIGDLGRCTEQHWHAYAAERCANGMGRDSAEDVLADLTYLWVFDQLCARPTGISQPVWETEDVDDFLPTVDGSTGGENSTEPLDPEVMGPLLIWALRAVEDFADDILAAWSENRRLTRRATSAHATPEGREVLEAYLRPIVETGAPIPASHKHGKPEFARMYVTGITGASFGQVDRFKETNRLTALAAVRPGSCPLAVPVTGRVNGRPWRTHLDFYEAPVLMRHLGTAAAIVCLYLTGMRPQEVQSLRSGCCPEPEPAGDGSPGRHLIRSRHYKNVTDHDGNHLPQGEEREVPWVAITPVVRAIRVLERIVPPGELLLSTAHHDFGMGDRNAHGSLGTTGMIDRIEEFIAWANREALAQNLPDQTIPDDPYGSIGMGRFRRTLAWHIARRPGGLIGLAVQYGHMRTILDARTSSGYGSRSRRGIHGVLDVETALAAAGTAARLRDRLAAGEKISGPATRRALTAAAHVPRFEGRLVKKNFPKQAAAFLARDGYVLYDNPDAYVICAFKHENALCEPDPGATAPRQYDCRPGCGNAVRTDIHARSLRERADEIDQLAAAAPEPVGRRLKANAQRLRATADTHDSTARPAEALA</sequence>
<dbReference type="EMBL" id="JARAWJ010000004">
    <property type="protein sequence ID" value="MDX3036984.1"/>
    <property type="molecule type" value="Genomic_DNA"/>
</dbReference>
<proteinExistence type="predicted"/>
<organism evidence="2 3">
    <name type="scientific">Streptomyces caniscabiei</name>
    <dbReference type="NCBI Taxonomy" id="2746961"/>
    <lineage>
        <taxon>Bacteria</taxon>
        <taxon>Bacillati</taxon>
        <taxon>Actinomycetota</taxon>
        <taxon>Actinomycetes</taxon>
        <taxon>Kitasatosporales</taxon>
        <taxon>Streptomycetaceae</taxon>
        <taxon>Streptomyces</taxon>
    </lineage>
</organism>
<accession>A0ABU4MHM5</accession>
<feature type="region of interest" description="Disordered" evidence="1">
    <location>
        <begin position="695"/>
        <end position="715"/>
    </location>
</feature>
<dbReference type="Proteomes" id="UP001282474">
    <property type="component" value="Unassembled WGS sequence"/>
</dbReference>
<keyword evidence="3" id="KW-1185">Reference proteome</keyword>
<evidence type="ECO:0000256" key="1">
    <source>
        <dbReference type="SAM" id="MobiDB-lite"/>
    </source>
</evidence>
<evidence type="ECO:0000313" key="3">
    <source>
        <dbReference type="Proteomes" id="UP001282474"/>
    </source>
</evidence>
<dbReference type="RefSeq" id="WP_045557099.1">
    <property type="nucleotide sequence ID" value="NZ_JABXWF010000026.1"/>
</dbReference>
<feature type="region of interest" description="Disordered" evidence="1">
    <location>
        <begin position="371"/>
        <end position="390"/>
    </location>
</feature>
<name>A0ABU4MHM5_9ACTN</name>
<evidence type="ECO:0000313" key="2">
    <source>
        <dbReference type="EMBL" id="MDX3036984.1"/>
    </source>
</evidence>
<comment type="caution">
    <text evidence="2">The sequence shown here is derived from an EMBL/GenBank/DDBJ whole genome shotgun (WGS) entry which is preliminary data.</text>
</comment>
<protein>
    <submittedName>
        <fullName evidence="2">Integrase</fullName>
    </submittedName>
</protein>
<reference evidence="2 3" key="1">
    <citation type="journal article" date="2023" name="Microb. Genom.">
        <title>Mesoterricola silvestris gen. nov., sp. nov., Mesoterricola sediminis sp. nov., Geothrix oryzae sp. nov., Geothrix edaphica sp. nov., Geothrix rubra sp. nov., and Geothrix limicola sp. nov., six novel members of Acidobacteriota isolated from soils.</title>
        <authorList>
            <person name="Weisberg A.J."/>
            <person name="Pearce E."/>
            <person name="Kramer C.G."/>
            <person name="Chang J.H."/>
            <person name="Clarke C.R."/>
        </authorList>
    </citation>
    <scope>NUCLEOTIDE SEQUENCE [LARGE SCALE GENOMIC DNA]</scope>
    <source>
        <strain evidence="2 3">NE20-4-1</strain>
    </source>
</reference>